<sequence length="380" mass="44654">MKGVDIIEITLISKIQIYPTNQQIEILNNTMFQIRKALNYISKYVFYNNCLNQSKINSDTYYYLRETYGLKSQMAQSCMKTVIAKYKTNKSNGYDFNLVQFKKLEYDLVWNRDYSLNKDVFSINSLQGRLKIPYQTKGMENYFDDKYSFGTAKLVYKFNKYFLHIPITKDYPQTTPFEINKIVGIDLGINFLATTYDSYGKTTFYNGRHIKAKRGHYKILRKDLQECGSKSAKHRIKSIGSRENRWISDINHSITKALVDKYGANTLFVLEDLTHIRTVTEKVNINNRYVSVSWAFYQFRQLLEYKSQMNNSMVIVVNPKYTSQTCPKCGHIEKANRDKKKHIFKCKNCNYQSNDDRIGAINLWNKGINYIETNSKEHSE</sequence>
<evidence type="ECO:0000256" key="4">
    <source>
        <dbReference type="ARBA" id="ARBA00023125"/>
    </source>
</evidence>
<dbReference type="InterPro" id="IPR051399">
    <property type="entry name" value="RNA-guided_DNA_endo/Transpos"/>
</dbReference>
<dbReference type="Pfam" id="PF01385">
    <property type="entry name" value="OrfB_IS605"/>
    <property type="match status" value="1"/>
</dbReference>
<evidence type="ECO:0000256" key="3">
    <source>
        <dbReference type="ARBA" id="ARBA00022578"/>
    </source>
</evidence>
<evidence type="ECO:0000256" key="2">
    <source>
        <dbReference type="ARBA" id="ARBA00011044"/>
    </source>
</evidence>
<name>A0ABS6C642_9CLOT</name>
<keyword evidence="4" id="KW-0238">DNA-binding</keyword>
<comment type="caution">
    <text evidence="8">The sequence shown here is derived from an EMBL/GenBank/DDBJ whole genome shotgun (WGS) entry which is preliminary data.</text>
</comment>
<evidence type="ECO:0000313" key="9">
    <source>
        <dbReference type="Proteomes" id="UP000740830"/>
    </source>
</evidence>
<evidence type="ECO:0000256" key="5">
    <source>
        <dbReference type="ARBA" id="ARBA00023172"/>
    </source>
</evidence>
<accession>A0ABS6C642</accession>
<dbReference type="NCBIfam" id="NF040570">
    <property type="entry name" value="guided_TnpB"/>
    <property type="match status" value="1"/>
</dbReference>
<feature type="domain" description="Cas12f1-like TNB" evidence="7">
    <location>
        <begin position="296"/>
        <end position="363"/>
    </location>
</feature>
<dbReference type="InterPro" id="IPR001959">
    <property type="entry name" value="Transposase"/>
</dbReference>
<comment type="similarity">
    <text evidence="2">In the N-terminal section; belongs to the transposase 2 family.</text>
</comment>
<dbReference type="InterPro" id="IPR010095">
    <property type="entry name" value="Cas12f1-like_TNB"/>
</dbReference>
<keyword evidence="5" id="KW-0233">DNA recombination</keyword>
<dbReference type="PANTHER" id="PTHR30405">
    <property type="entry name" value="TRANSPOSASE"/>
    <property type="match status" value="1"/>
</dbReference>
<reference evidence="8 9" key="1">
    <citation type="submission" date="2021-06" db="EMBL/GenBank/DDBJ databases">
        <title>Clostridia strains as spoilage organisms.</title>
        <authorList>
            <person name="Wambui J."/>
            <person name="Stephan R."/>
            <person name="Stevens M.J.A."/>
        </authorList>
    </citation>
    <scope>NUCLEOTIDE SEQUENCE [LARGE SCALE GENOMIC DNA]</scope>
    <source>
        <strain evidence="8 9">CM013</strain>
    </source>
</reference>
<keyword evidence="3" id="KW-0815">Transposition</keyword>
<organism evidence="8 9">
    <name type="scientific">Clostridium algidicarnis</name>
    <dbReference type="NCBI Taxonomy" id="37659"/>
    <lineage>
        <taxon>Bacteria</taxon>
        <taxon>Bacillati</taxon>
        <taxon>Bacillota</taxon>
        <taxon>Clostridia</taxon>
        <taxon>Eubacteriales</taxon>
        <taxon>Clostridiaceae</taxon>
        <taxon>Clostridium</taxon>
    </lineage>
</organism>
<protein>
    <submittedName>
        <fullName evidence="8">Transposase</fullName>
    </submittedName>
</protein>
<comment type="similarity">
    <text evidence="1">In the C-terminal section; belongs to the transposase 35 family.</text>
</comment>
<proteinExistence type="inferred from homology"/>
<dbReference type="RefSeq" id="WP_216132796.1">
    <property type="nucleotide sequence ID" value="NZ_JAHLDG010000026.1"/>
</dbReference>
<gene>
    <name evidence="8" type="ORF">KPL27_12860</name>
</gene>
<dbReference type="PANTHER" id="PTHR30405:SF11">
    <property type="entry name" value="RNA-GUIDED DNA ENDONUCLEASE RV2885C-RELATED"/>
    <property type="match status" value="1"/>
</dbReference>
<dbReference type="NCBIfam" id="TIGR01766">
    <property type="entry name" value="IS200/IS605 family accessory protein TnpB-like domain"/>
    <property type="match status" value="1"/>
</dbReference>
<dbReference type="Proteomes" id="UP000740830">
    <property type="component" value="Unassembled WGS sequence"/>
</dbReference>
<evidence type="ECO:0000259" key="6">
    <source>
        <dbReference type="Pfam" id="PF01385"/>
    </source>
</evidence>
<evidence type="ECO:0000259" key="7">
    <source>
        <dbReference type="Pfam" id="PF07282"/>
    </source>
</evidence>
<keyword evidence="9" id="KW-1185">Reference proteome</keyword>
<dbReference type="Pfam" id="PF07282">
    <property type="entry name" value="Cas12f1-like_TNB"/>
    <property type="match status" value="1"/>
</dbReference>
<feature type="domain" description="Probable transposase IS891/IS1136/IS1341" evidence="6">
    <location>
        <begin position="173"/>
        <end position="273"/>
    </location>
</feature>
<dbReference type="EMBL" id="JAHLDG010000026">
    <property type="protein sequence ID" value="MBU3220966.1"/>
    <property type="molecule type" value="Genomic_DNA"/>
</dbReference>
<evidence type="ECO:0000256" key="1">
    <source>
        <dbReference type="ARBA" id="ARBA00008761"/>
    </source>
</evidence>
<evidence type="ECO:0000313" key="8">
    <source>
        <dbReference type="EMBL" id="MBU3220966.1"/>
    </source>
</evidence>